<organism evidence="8 9">
    <name type="scientific">Thermogutta terrifontis</name>
    <dbReference type="NCBI Taxonomy" id="1331910"/>
    <lineage>
        <taxon>Bacteria</taxon>
        <taxon>Pseudomonadati</taxon>
        <taxon>Planctomycetota</taxon>
        <taxon>Planctomycetia</taxon>
        <taxon>Pirellulales</taxon>
        <taxon>Thermoguttaceae</taxon>
        <taxon>Thermogutta</taxon>
    </lineage>
</organism>
<dbReference type="GO" id="GO:0047753">
    <property type="term" value="F:choline-sulfatase activity"/>
    <property type="evidence" value="ECO:0007669"/>
    <property type="project" value="UniProtKB-EC"/>
</dbReference>
<evidence type="ECO:0000256" key="2">
    <source>
        <dbReference type="ARBA" id="ARBA00022729"/>
    </source>
</evidence>
<dbReference type="EMBL" id="CP018477">
    <property type="protein sequence ID" value="ASV76439.1"/>
    <property type="molecule type" value="Genomic_DNA"/>
</dbReference>
<keyword evidence="3 8" id="KW-0378">Hydrolase</keyword>
<evidence type="ECO:0000256" key="3">
    <source>
        <dbReference type="ARBA" id="ARBA00022801"/>
    </source>
</evidence>
<dbReference type="PROSITE" id="PS00149">
    <property type="entry name" value="SULFATASE_2"/>
    <property type="match status" value="1"/>
</dbReference>
<keyword evidence="4" id="KW-0325">Glycoprotein</keyword>
<name>A0A286RKE6_9BACT</name>
<dbReference type="PANTHER" id="PTHR43108:SF6">
    <property type="entry name" value="N-SULPHOGLUCOSAMINE SULPHOHYDROLASE"/>
    <property type="match status" value="1"/>
</dbReference>
<dbReference type="Proteomes" id="UP000215086">
    <property type="component" value="Chromosome"/>
</dbReference>
<feature type="coiled-coil region" evidence="5">
    <location>
        <begin position="446"/>
        <end position="473"/>
    </location>
</feature>
<dbReference type="InterPro" id="IPR024607">
    <property type="entry name" value="Sulfatase_CS"/>
</dbReference>
<dbReference type="PANTHER" id="PTHR43108">
    <property type="entry name" value="N-ACETYLGLUCOSAMINE-6-SULFATASE FAMILY MEMBER"/>
    <property type="match status" value="1"/>
</dbReference>
<feature type="domain" description="Sulfatase N-terminal" evidence="7">
    <location>
        <begin position="26"/>
        <end position="360"/>
    </location>
</feature>
<evidence type="ECO:0000256" key="5">
    <source>
        <dbReference type="SAM" id="Coils"/>
    </source>
</evidence>
<dbReference type="RefSeq" id="WP_095416224.1">
    <property type="nucleotide sequence ID" value="NZ_CP018477.1"/>
</dbReference>
<dbReference type="Gene3D" id="3.40.720.10">
    <property type="entry name" value="Alkaline Phosphatase, subunit A"/>
    <property type="match status" value="1"/>
</dbReference>
<evidence type="ECO:0000259" key="7">
    <source>
        <dbReference type="Pfam" id="PF00884"/>
    </source>
</evidence>
<evidence type="ECO:0000256" key="1">
    <source>
        <dbReference type="ARBA" id="ARBA00008779"/>
    </source>
</evidence>
<protein>
    <submittedName>
        <fullName evidence="8">Choline-sulfatase</fullName>
        <ecNumber evidence="8">3.1.6.6</ecNumber>
    </submittedName>
</protein>
<keyword evidence="2 6" id="KW-0732">Signal</keyword>
<gene>
    <name evidence="8" type="ORF">THTE_3838</name>
</gene>
<accession>A0A286RKE6</accession>
<dbReference type="SUPFAM" id="SSF53649">
    <property type="entry name" value="Alkaline phosphatase-like"/>
    <property type="match status" value="1"/>
</dbReference>
<evidence type="ECO:0000256" key="4">
    <source>
        <dbReference type="ARBA" id="ARBA00023180"/>
    </source>
</evidence>
<dbReference type="InterPro" id="IPR017850">
    <property type="entry name" value="Alkaline_phosphatase_core_sf"/>
</dbReference>
<dbReference type="KEGG" id="ttf:THTE_3838"/>
<dbReference type="CDD" id="cd16031">
    <property type="entry name" value="G6S_like"/>
    <property type="match status" value="1"/>
</dbReference>
<evidence type="ECO:0000313" key="9">
    <source>
        <dbReference type="Proteomes" id="UP000215086"/>
    </source>
</evidence>
<reference evidence="8 9" key="1">
    <citation type="journal article" name="Front. Microbiol.">
        <title>Sugar Metabolism of the First Thermophilic Planctomycete Thermogutta terrifontis: Comparative Genomic and Transcriptomic Approaches.</title>
        <authorList>
            <person name="Elcheninov A.G."/>
            <person name="Menzel P."/>
            <person name="Gudbergsdottir S.R."/>
            <person name="Slesarev A.I."/>
            <person name="Kadnikov V.V."/>
            <person name="Krogh A."/>
            <person name="Bonch-Osmolovskaya E.A."/>
            <person name="Peng X."/>
            <person name="Kublanov I.V."/>
        </authorList>
    </citation>
    <scope>NUCLEOTIDE SEQUENCE [LARGE SCALE GENOMIC DNA]</scope>
    <source>
        <strain evidence="8 9">R1</strain>
    </source>
</reference>
<sequence length="490" mass="56006">MISPQFLLLIGCTISAASAADPVAHPNVVYIVTDDQRYDAMSCAGHPFLKTPHMDRLASEGANFVNAFVTTSLCSPSRASAISGLYAHTHGVISNFTEFPDDLPSLPKQLQAAGYETAYIGKWHMGEENDAPRPGFDYWASHKGQGKYFDNEFNINGQRVMLKGYYTQRITELAVNWLRRPHEKPFLLMIGHKAPHTPFTPEPKYEHLFDDIEIHYPASAFALEGKPEWVKERLITWHGIYGPLFGFREKFPDTRPEGEADFARMARAYFATIKSVDDSLGEILKTLEETGQLDRTIVVFTSDNGFLLGEYGMMDKRTMHEPSIRVPLLVRYPPMIKPGTVIKEMVLNIDTAPSLLDLCGAPPLPKTHGRSWRPLLEGKTEGWRKSWYYEYNYEKQFPYTPNVRGVRTERWKYVHYPTGDGSPDKHKAELYDLLNDPEERHNLIDDPRYQGVLEELKRELKRLQLETDAIPDRMPVDEGIKTELPEQSIR</sequence>
<comment type="similarity">
    <text evidence="1">Belongs to the sulfatase family.</text>
</comment>
<dbReference type="InterPro" id="IPR000917">
    <property type="entry name" value="Sulfatase_N"/>
</dbReference>
<evidence type="ECO:0000256" key="6">
    <source>
        <dbReference type="SAM" id="SignalP"/>
    </source>
</evidence>
<feature type="signal peptide" evidence="6">
    <location>
        <begin position="1"/>
        <end position="19"/>
    </location>
</feature>
<dbReference type="EC" id="3.1.6.6" evidence="8"/>
<feature type="chain" id="PRO_5013398333" evidence="6">
    <location>
        <begin position="20"/>
        <end position="490"/>
    </location>
</feature>
<dbReference type="OrthoDB" id="237120at2"/>
<keyword evidence="5" id="KW-0175">Coiled coil</keyword>
<dbReference type="AlphaFoldDB" id="A0A286RKE6"/>
<dbReference type="Pfam" id="PF00884">
    <property type="entry name" value="Sulfatase"/>
    <property type="match status" value="1"/>
</dbReference>
<keyword evidence="9" id="KW-1185">Reference proteome</keyword>
<evidence type="ECO:0000313" key="8">
    <source>
        <dbReference type="EMBL" id="ASV76439.1"/>
    </source>
</evidence>
<proteinExistence type="inferred from homology"/>